<dbReference type="EMBL" id="RHFK02000006">
    <property type="protein sequence ID" value="TWW74027.1"/>
    <property type="molecule type" value="Genomic_DNA"/>
</dbReference>
<proteinExistence type="predicted"/>
<accession>A0A5C6P785</accession>
<protein>
    <submittedName>
        <fullName evidence="2">Uncharacterized protein</fullName>
    </submittedName>
</protein>
<dbReference type="AlphaFoldDB" id="A0A5C6P785"/>
<evidence type="ECO:0000256" key="1">
    <source>
        <dbReference type="SAM" id="MobiDB-lite"/>
    </source>
</evidence>
<sequence>VDTSNNGPRNWEPNKPVFKSIPFRLSRKTEDRQESQGERGEEGKREGRGEEKEKEKEREEERRGEERRGEETMTQMDEDRAESTVPSCVSLKSDRSKDGGIIDFRSSEEM</sequence>
<gene>
    <name evidence="2" type="ORF">D4764_14G0000280</name>
</gene>
<feature type="region of interest" description="Disordered" evidence="1">
    <location>
        <begin position="1"/>
        <end position="110"/>
    </location>
</feature>
<feature type="non-terminal residue" evidence="2">
    <location>
        <position position="1"/>
    </location>
</feature>
<feature type="compositionally biased region" description="Basic and acidic residues" evidence="1">
    <location>
        <begin position="92"/>
        <end position="110"/>
    </location>
</feature>
<name>A0A5C6P785_9TELE</name>
<comment type="caution">
    <text evidence="2">The sequence shown here is derived from an EMBL/GenBank/DDBJ whole genome shotgun (WGS) entry which is preliminary data.</text>
</comment>
<evidence type="ECO:0000313" key="3">
    <source>
        <dbReference type="Proteomes" id="UP000324091"/>
    </source>
</evidence>
<reference evidence="2 3" key="1">
    <citation type="submission" date="2019-04" db="EMBL/GenBank/DDBJ databases">
        <title>Chromosome genome assembly for Takifugu flavidus.</title>
        <authorList>
            <person name="Xiao S."/>
        </authorList>
    </citation>
    <scope>NUCLEOTIDE SEQUENCE [LARGE SCALE GENOMIC DNA]</scope>
    <source>
        <strain evidence="2">HTHZ2018</strain>
        <tissue evidence="2">Muscle</tissue>
    </source>
</reference>
<evidence type="ECO:0000313" key="2">
    <source>
        <dbReference type="EMBL" id="TWW74027.1"/>
    </source>
</evidence>
<keyword evidence="3" id="KW-1185">Reference proteome</keyword>
<organism evidence="2 3">
    <name type="scientific">Takifugu flavidus</name>
    <name type="common">sansaifugu</name>
    <dbReference type="NCBI Taxonomy" id="433684"/>
    <lineage>
        <taxon>Eukaryota</taxon>
        <taxon>Metazoa</taxon>
        <taxon>Chordata</taxon>
        <taxon>Craniata</taxon>
        <taxon>Vertebrata</taxon>
        <taxon>Euteleostomi</taxon>
        <taxon>Actinopterygii</taxon>
        <taxon>Neopterygii</taxon>
        <taxon>Teleostei</taxon>
        <taxon>Neoteleostei</taxon>
        <taxon>Acanthomorphata</taxon>
        <taxon>Eupercaria</taxon>
        <taxon>Tetraodontiformes</taxon>
        <taxon>Tetradontoidea</taxon>
        <taxon>Tetraodontidae</taxon>
        <taxon>Takifugu</taxon>
    </lineage>
</organism>
<feature type="compositionally biased region" description="Basic and acidic residues" evidence="1">
    <location>
        <begin position="27"/>
        <end position="82"/>
    </location>
</feature>
<dbReference type="Proteomes" id="UP000324091">
    <property type="component" value="Chromosome 14"/>
</dbReference>